<comment type="subcellular location">
    <subcellularLocation>
        <location evidence="1 6">Nucleus</location>
    </subcellularLocation>
</comment>
<dbReference type="InterPro" id="IPR008967">
    <property type="entry name" value="p53-like_TF_DNA-bd_sf"/>
</dbReference>
<dbReference type="OrthoDB" id="7442607at2759"/>
<evidence type="ECO:0000313" key="9">
    <source>
        <dbReference type="EnsemblMetazoa" id="XP_022666179"/>
    </source>
</evidence>
<proteinExistence type="predicted"/>
<dbReference type="SUPFAM" id="SSF49417">
    <property type="entry name" value="p53-like transcription factors"/>
    <property type="match status" value="1"/>
</dbReference>
<dbReference type="InterPro" id="IPR036960">
    <property type="entry name" value="T-box_sf"/>
</dbReference>
<dbReference type="SMART" id="SM00425">
    <property type="entry name" value="TBOX"/>
    <property type="match status" value="1"/>
</dbReference>
<evidence type="ECO:0000256" key="1">
    <source>
        <dbReference type="ARBA" id="ARBA00004123"/>
    </source>
</evidence>
<dbReference type="GeneID" id="111252474"/>
<dbReference type="CDD" id="cd20188">
    <property type="entry name" value="T-box_TBX2_3-like"/>
    <property type="match status" value="1"/>
</dbReference>
<evidence type="ECO:0000256" key="3">
    <source>
        <dbReference type="ARBA" id="ARBA00023125"/>
    </source>
</evidence>
<dbReference type="GO" id="GO:0001708">
    <property type="term" value="P:cell fate specification"/>
    <property type="evidence" value="ECO:0007669"/>
    <property type="project" value="TreeGrafter"/>
</dbReference>
<evidence type="ECO:0000256" key="7">
    <source>
        <dbReference type="SAM" id="MobiDB-lite"/>
    </source>
</evidence>
<dbReference type="FunFam" id="2.60.40.820:FF:000016">
    <property type="entry name" value="T-box transcription factor TBX2-A"/>
    <property type="match status" value="1"/>
</dbReference>
<evidence type="ECO:0000313" key="10">
    <source>
        <dbReference type="Proteomes" id="UP000594260"/>
    </source>
</evidence>
<dbReference type="Gene3D" id="2.60.40.820">
    <property type="entry name" value="Transcription factor, T-box"/>
    <property type="match status" value="1"/>
</dbReference>
<evidence type="ECO:0000259" key="8">
    <source>
        <dbReference type="PROSITE" id="PS50252"/>
    </source>
</evidence>
<dbReference type="AlphaFoldDB" id="A0A7M7MCH3"/>
<dbReference type="PROSITE" id="PS01264">
    <property type="entry name" value="TBOX_2"/>
    <property type="match status" value="1"/>
</dbReference>
<dbReference type="KEGG" id="vde:111252474"/>
<dbReference type="EnsemblMetazoa" id="XM_022810444">
    <property type="protein sequence ID" value="XP_022666179"/>
    <property type="gene ID" value="LOC111252474"/>
</dbReference>
<keyword evidence="4" id="KW-0804">Transcription</keyword>
<keyword evidence="10" id="KW-1185">Reference proteome</keyword>
<dbReference type="InParanoid" id="A0A7M7MCH3"/>
<dbReference type="GO" id="GO:0005634">
    <property type="term" value="C:nucleus"/>
    <property type="evidence" value="ECO:0007669"/>
    <property type="project" value="UniProtKB-SubCell"/>
</dbReference>
<dbReference type="PROSITE" id="PS01283">
    <property type="entry name" value="TBOX_1"/>
    <property type="match status" value="1"/>
</dbReference>
<name>A0A7M7MCH3_VARDE</name>
<dbReference type="GO" id="GO:0000785">
    <property type="term" value="C:chromatin"/>
    <property type="evidence" value="ECO:0007669"/>
    <property type="project" value="TreeGrafter"/>
</dbReference>
<keyword evidence="5 6" id="KW-0539">Nucleus</keyword>
<feature type="DNA-binding region" description="T-box" evidence="6">
    <location>
        <begin position="54"/>
        <end position="228"/>
    </location>
</feature>
<evidence type="ECO:0000256" key="6">
    <source>
        <dbReference type="PROSITE-ProRule" id="PRU00201"/>
    </source>
</evidence>
<dbReference type="Proteomes" id="UP000594260">
    <property type="component" value="Unplaced"/>
</dbReference>
<dbReference type="InterPro" id="IPR001699">
    <property type="entry name" value="TF_T-box"/>
</dbReference>
<sequence>MICREVKMRAEDGTDKKDTETAAPRRTSDFSMMSILADIQDKDEPKVVLESQELWENFHNLGTEMIITKSGRRMFPPFRVRMSGLEPKAKYVMLMDIVAADDCRYKFQNRRWVVAGKADPEMPKRMYIHPDSPATGEQWMHKVVSFHKLKLTNNISDKHGFQTILNSMHKYQPRFHLVKTCDLAKLPYSTFRTFVFPETQFIAVTAYQNEKITQLKIDNNPFAKGFRETGAARKDKRKYALPPASKSGVLAGLQPGGTLPTRLSGTDDESEPEDLPAIRNSASASPPNGLSMSSLSIGAHRLTSLCGGFAGPLSTSGGLNMLGLPPSPASPSPPAPPVLPDLLLQQQLAQYRQLHEMLVLAQSTQLPPTSVPSPTLDPHLTMRSLLLSQLTANRYNPYGRPPSAGDN</sequence>
<organism evidence="9 10">
    <name type="scientific">Varroa destructor</name>
    <name type="common">Honeybee mite</name>
    <dbReference type="NCBI Taxonomy" id="109461"/>
    <lineage>
        <taxon>Eukaryota</taxon>
        <taxon>Metazoa</taxon>
        <taxon>Ecdysozoa</taxon>
        <taxon>Arthropoda</taxon>
        <taxon>Chelicerata</taxon>
        <taxon>Arachnida</taxon>
        <taxon>Acari</taxon>
        <taxon>Parasitiformes</taxon>
        <taxon>Mesostigmata</taxon>
        <taxon>Gamasina</taxon>
        <taxon>Dermanyssoidea</taxon>
        <taxon>Varroidae</taxon>
        <taxon>Varroa</taxon>
    </lineage>
</organism>
<dbReference type="InterPro" id="IPR018186">
    <property type="entry name" value="TF_T-box_CS"/>
</dbReference>
<dbReference type="InterPro" id="IPR046360">
    <property type="entry name" value="T-box_DNA-bd"/>
</dbReference>
<dbReference type="Pfam" id="PF00907">
    <property type="entry name" value="T-box"/>
    <property type="match status" value="1"/>
</dbReference>
<protein>
    <recommendedName>
        <fullName evidence="8">T-box domain-containing protein</fullName>
    </recommendedName>
</protein>
<reference evidence="9" key="1">
    <citation type="submission" date="2021-01" db="UniProtKB">
        <authorList>
            <consortium name="EnsemblMetazoa"/>
        </authorList>
    </citation>
    <scope>IDENTIFICATION</scope>
</reference>
<evidence type="ECO:0000256" key="2">
    <source>
        <dbReference type="ARBA" id="ARBA00023015"/>
    </source>
</evidence>
<dbReference type="PANTHER" id="PTHR11267">
    <property type="entry name" value="T-BOX PROTEIN-RELATED"/>
    <property type="match status" value="1"/>
</dbReference>
<evidence type="ECO:0000256" key="4">
    <source>
        <dbReference type="ARBA" id="ARBA00023163"/>
    </source>
</evidence>
<keyword evidence="3 6" id="KW-0238">DNA-binding</keyword>
<dbReference type="RefSeq" id="XP_022666179.1">
    <property type="nucleotide sequence ID" value="XM_022810444.1"/>
</dbReference>
<keyword evidence="2" id="KW-0805">Transcription regulation</keyword>
<dbReference type="PRINTS" id="PR00937">
    <property type="entry name" value="TBOX"/>
</dbReference>
<evidence type="ECO:0000256" key="5">
    <source>
        <dbReference type="ARBA" id="ARBA00023242"/>
    </source>
</evidence>
<feature type="region of interest" description="Disordered" evidence="7">
    <location>
        <begin position="229"/>
        <end position="289"/>
    </location>
</feature>
<dbReference type="PANTHER" id="PTHR11267:SF181">
    <property type="entry name" value="OPTOMOTOR-BLIND PROTEIN"/>
    <property type="match status" value="1"/>
</dbReference>
<dbReference type="GO" id="GO:0045893">
    <property type="term" value="P:positive regulation of DNA-templated transcription"/>
    <property type="evidence" value="ECO:0007669"/>
    <property type="project" value="InterPro"/>
</dbReference>
<feature type="domain" description="T-box" evidence="8">
    <location>
        <begin position="49"/>
        <end position="228"/>
    </location>
</feature>
<dbReference type="PROSITE" id="PS50252">
    <property type="entry name" value="TBOX_3"/>
    <property type="match status" value="1"/>
</dbReference>
<accession>A0A7M7MCH3</accession>
<dbReference type="GO" id="GO:0000978">
    <property type="term" value="F:RNA polymerase II cis-regulatory region sequence-specific DNA binding"/>
    <property type="evidence" value="ECO:0007669"/>
    <property type="project" value="InterPro"/>
</dbReference>
<feature type="compositionally biased region" description="Polar residues" evidence="7">
    <location>
        <begin position="280"/>
        <end position="289"/>
    </location>
</feature>
<dbReference type="GO" id="GO:0000981">
    <property type="term" value="F:DNA-binding transcription factor activity, RNA polymerase II-specific"/>
    <property type="evidence" value="ECO:0007669"/>
    <property type="project" value="TreeGrafter"/>
</dbReference>